<name>A0ABV7AMB7_9RHOB</name>
<keyword evidence="3" id="KW-1185">Reference proteome</keyword>
<sequence>MSDPAAPTALRGRAEGLAGALPPLLAEAEHLAASVMLGEHGRRRAGLGDEFWQYRAAHAGDEARMIDWRRSARSDAHYVREKEWQAAQSVVFWVDGARSMAFSGDARARPDKGDRARLIALALAVLLVRAGERVGLTGSALPPRSGQLQLLRLAQAMAAEAAADYGTPDASVLPHHGRAVFVSDFLGDPASIEAALTRAADHGVKGALLQVLDPVEESFPFDGRTIFESMTGALRHETLRAGDLRSRYLDRLAERKDRLAVLARATGWQYLCHHTGQPALTALLWLYQALERTR</sequence>
<reference evidence="3" key="1">
    <citation type="journal article" date="2019" name="Int. J. Syst. Evol. Microbiol.">
        <title>The Global Catalogue of Microorganisms (GCM) 10K type strain sequencing project: providing services to taxonomists for standard genome sequencing and annotation.</title>
        <authorList>
            <consortium name="The Broad Institute Genomics Platform"/>
            <consortium name="The Broad Institute Genome Sequencing Center for Infectious Disease"/>
            <person name="Wu L."/>
            <person name="Ma J."/>
        </authorList>
    </citation>
    <scope>NUCLEOTIDE SEQUENCE [LARGE SCALE GENOMIC DNA]</scope>
    <source>
        <strain evidence="3">KCTC 62192</strain>
    </source>
</reference>
<protein>
    <submittedName>
        <fullName evidence="2">DUF58 domain-containing protein</fullName>
    </submittedName>
</protein>
<evidence type="ECO:0000313" key="3">
    <source>
        <dbReference type="Proteomes" id="UP001595443"/>
    </source>
</evidence>
<feature type="domain" description="DUF58" evidence="1">
    <location>
        <begin position="54"/>
        <end position="253"/>
    </location>
</feature>
<dbReference type="Pfam" id="PF01882">
    <property type="entry name" value="DUF58"/>
    <property type="match status" value="1"/>
</dbReference>
<dbReference type="InterPro" id="IPR002881">
    <property type="entry name" value="DUF58"/>
</dbReference>
<organism evidence="2 3">
    <name type="scientific">Acidimangrovimonas pyrenivorans</name>
    <dbReference type="NCBI Taxonomy" id="2030798"/>
    <lineage>
        <taxon>Bacteria</taxon>
        <taxon>Pseudomonadati</taxon>
        <taxon>Pseudomonadota</taxon>
        <taxon>Alphaproteobacteria</taxon>
        <taxon>Rhodobacterales</taxon>
        <taxon>Paracoccaceae</taxon>
        <taxon>Acidimangrovimonas</taxon>
    </lineage>
</organism>
<accession>A0ABV7AMB7</accession>
<dbReference type="PANTHER" id="PTHR33608">
    <property type="entry name" value="BLL2464 PROTEIN"/>
    <property type="match status" value="1"/>
</dbReference>
<dbReference type="PANTHER" id="PTHR33608:SF6">
    <property type="entry name" value="BLL2464 PROTEIN"/>
    <property type="match status" value="1"/>
</dbReference>
<dbReference type="EMBL" id="JBHRSK010000019">
    <property type="protein sequence ID" value="MFC2970427.1"/>
    <property type="molecule type" value="Genomic_DNA"/>
</dbReference>
<comment type="caution">
    <text evidence="2">The sequence shown here is derived from an EMBL/GenBank/DDBJ whole genome shotgun (WGS) entry which is preliminary data.</text>
</comment>
<evidence type="ECO:0000259" key="1">
    <source>
        <dbReference type="Pfam" id="PF01882"/>
    </source>
</evidence>
<proteinExistence type="predicted"/>
<evidence type="ECO:0000313" key="2">
    <source>
        <dbReference type="EMBL" id="MFC2970427.1"/>
    </source>
</evidence>
<gene>
    <name evidence="2" type="ORF">ACFOES_20200</name>
</gene>
<dbReference type="RefSeq" id="WP_377835378.1">
    <property type="nucleotide sequence ID" value="NZ_JBHRSK010000019.1"/>
</dbReference>
<dbReference type="Proteomes" id="UP001595443">
    <property type="component" value="Unassembled WGS sequence"/>
</dbReference>